<dbReference type="Proteomes" id="UP000261360">
    <property type="component" value="Unplaced"/>
</dbReference>
<accession>A0A3B4WIL2</accession>
<evidence type="ECO:0000313" key="2">
    <source>
        <dbReference type="Proteomes" id="UP000261360"/>
    </source>
</evidence>
<name>A0A3B4WIL2_SERLL</name>
<proteinExistence type="predicted"/>
<organism evidence="1 2">
    <name type="scientific">Seriola lalandi dorsalis</name>
    <dbReference type="NCBI Taxonomy" id="1841481"/>
    <lineage>
        <taxon>Eukaryota</taxon>
        <taxon>Metazoa</taxon>
        <taxon>Chordata</taxon>
        <taxon>Craniata</taxon>
        <taxon>Vertebrata</taxon>
        <taxon>Euteleostomi</taxon>
        <taxon>Actinopterygii</taxon>
        <taxon>Neopterygii</taxon>
        <taxon>Teleostei</taxon>
        <taxon>Neoteleostei</taxon>
        <taxon>Acanthomorphata</taxon>
        <taxon>Carangaria</taxon>
        <taxon>Carangiformes</taxon>
        <taxon>Carangidae</taxon>
        <taxon>Seriola</taxon>
    </lineage>
</organism>
<dbReference type="AlphaFoldDB" id="A0A3B4WIL2"/>
<dbReference type="Ensembl" id="ENSSLDT00000003897.1">
    <property type="protein sequence ID" value="ENSSLDP00000003770.1"/>
    <property type="gene ID" value="ENSSLDG00000002994.1"/>
</dbReference>
<sequence length="48" mass="5147">MHGVFNTSVLPPFISVSKKCVKCKEASAAVVIRAGDTYLQLSGRVIPQ</sequence>
<keyword evidence="2" id="KW-1185">Reference proteome</keyword>
<protein>
    <submittedName>
        <fullName evidence="1">Uncharacterized protein</fullName>
    </submittedName>
</protein>
<reference evidence="1" key="1">
    <citation type="submission" date="2025-08" db="UniProtKB">
        <authorList>
            <consortium name="Ensembl"/>
        </authorList>
    </citation>
    <scope>IDENTIFICATION</scope>
</reference>
<evidence type="ECO:0000313" key="1">
    <source>
        <dbReference type="Ensembl" id="ENSSLDP00000003770.1"/>
    </source>
</evidence>
<reference evidence="1" key="2">
    <citation type="submission" date="2025-09" db="UniProtKB">
        <authorList>
            <consortium name="Ensembl"/>
        </authorList>
    </citation>
    <scope>IDENTIFICATION</scope>
</reference>